<reference evidence="2 3" key="1">
    <citation type="submission" date="2019-10" db="EMBL/GenBank/DDBJ databases">
        <title>Pseudopuniceibacterium sp. HQ09 islated from Antarctica.</title>
        <authorList>
            <person name="Liao L."/>
            <person name="Su S."/>
            <person name="Chen B."/>
            <person name="Yu Y."/>
        </authorList>
    </citation>
    <scope>NUCLEOTIDE SEQUENCE [LARGE SCALE GENOMIC DNA]</scope>
    <source>
        <strain evidence="2 3">HQ09</strain>
    </source>
</reference>
<evidence type="ECO:0000313" key="3">
    <source>
        <dbReference type="Proteomes" id="UP000594118"/>
    </source>
</evidence>
<protein>
    <submittedName>
        <fullName evidence="2">DUF1289 domain-containing protein</fullName>
    </submittedName>
</protein>
<name>A0A7L9WH47_9RHOB</name>
<evidence type="ECO:0000256" key="1">
    <source>
        <dbReference type="SAM" id="MobiDB-lite"/>
    </source>
</evidence>
<proteinExistence type="predicted"/>
<dbReference type="InterPro" id="IPR010710">
    <property type="entry name" value="DUF1289"/>
</dbReference>
<dbReference type="PANTHER" id="PTHR35175:SF2">
    <property type="entry name" value="DUF1289 DOMAIN-CONTAINING PROTEIN"/>
    <property type="match status" value="1"/>
</dbReference>
<feature type="region of interest" description="Disordered" evidence="1">
    <location>
        <begin position="51"/>
        <end position="83"/>
    </location>
</feature>
<dbReference type="Pfam" id="PF06945">
    <property type="entry name" value="DUF1289"/>
    <property type="match status" value="1"/>
</dbReference>
<sequence length="83" mass="9381">MSAGKDIWQREDVASPCINICVIHPQARLCTGCLRSIDEITRWSQMSQEERRAVMSELPARGPLKATRKGGRSGRLRRQSDLD</sequence>
<feature type="compositionally biased region" description="Basic residues" evidence="1">
    <location>
        <begin position="66"/>
        <end position="77"/>
    </location>
</feature>
<dbReference type="PANTHER" id="PTHR35175">
    <property type="entry name" value="DUF1289 DOMAIN-CONTAINING PROTEIN"/>
    <property type="match status" value="1"/>
</dbReference>
<keyword evidence="3" id="KW-1185">Reference proteome</keyword>
<dbReference type="AlphaFoldDB" id="A0A7L9WH47"/>
<evidence type="ECO:0000313" key="2">
    <source>
        <dbReference type="EMBL" id="QOL79691.1"/>
    </source>
</evidence>
<accession>A0A7L9WH47</accession>
<dbReference type="EMBL" id="CP045201">
    <property type="protein sequence ID" value="QOL79691.1"/>
    <property type="molecule type" value="Genomic_DNA"/>
</dbReference>
<dbReference type="Proteomes" id="UP000594118">
    <property type="component" value="Chromosome"/>
</dbReference>
<dbReference type="RefSeq" id="WP_193081992.1">
    <property type="nucleotide sequence ID" value="NZ_CP045201.1"/>
</dbReference>
<organism evidence="2 3">
    <name type="scientific">Pseudooceanicola spongiae</name>
    <dbReference type="NCBI Taxonomy" id="2613965"/>
    <lineage>
        <taxon>Bacteria</taxon>
        <taxon>Pseudomonadati</taxon>
        <taxon>Pseudomonadota</taxon>
        <taxon>Alphaproteobacteria</taxon>
        <taxon>Rhodobacterales</taxon>
        <taxon>Paracoccaceae</taxon>
        <taxon>Pseudooceanicola</taxon>
    </lineage>
</organism>
<gene>
    <name evidence="2" type="ORF">F3W81_01970</name>
</gene>
<dbReference type="KEGG" id="pshq:F3W81_01970"/>